<organism evidence="2 3">
    <name type="scientific">Triticum urartu</name>
    <name type="common">Red wild einkorn</name>
    <name type="synonym">Crithodium urartu</name>
    <dbReference type="NCBI Taxonomy" id="4572"/>
    <lineage>
        <taxon>Eukaryota</taxon>
        <taxon>Viridiplantae</taxon>
        <taxon>Streptophyta</taxon>
        <taxon>Embryophyta</taxon>
        <taxon>Tracheophyta</taxon>
        <taxon>Spermatophyta</taxon>
        <taxon>Magnoliopsida</taxon>
        <taxon>Liliopsida</taxon>
        <taxon>Poales</taxon>
        <taxon>Poaceae</taxon>
        <taxon>BOP clade</taxon>
        <taxon>Pooideae</taxon>
        <taxon>Triticodae</taxon>
        <taxon>Triticeae</taxon>
        <taxon>Triticinae</taxon>
        <taxon>Triticum</taxon>
    </lineage>
</organism>
<reference evidence="2" key="3">
    <citation type="submission" date="2022-06" db="UniProtKB">
        <authorList>
            <consortium name="EnsemblPlants"/>
        </authorList>
    </citation>
    <scope>IDENTIFICATION</scope>
</reference>
<feature type="compositionally biased region" description="Low complexity" evidence="1">
    <location>
        <begin position="87"/>
        <end position="99"/>
    </location>
</feature>
<feature type="compositionally biased region" description="Basic and acidic residues" evidence="1">
    <location>
        <begin position="1"/>
        <end position="12"/>
    </location>
</feature>
<evidence type="ECO:0000256" key="1">
    <source>
        <dbReference type="SAM" id="MobiDB-lite"/>
    </source>
</evidence>
<reference evidence="3" key="1">
    <citation type="journal article" date="2013" name="Nature">
        <title>Draft genome of the wheat A-genome progenitor Triticum urartu.</title>
        <authorList>
            <person name="Ling H.Q."/>
            <person name="Zhao S."/>
            <person name="Liu D."/>
            <person name="Wang J."/>
            <person name="Sun H."/>
            <person name="Zhang C."/>
            <person name="Fan H."/>
            <person name="Li D."/>
            <person name="Dong L."/>
            <person name="Tao Y."/>
            <person name="Gao C."/>
            <person name="Wu H."/>
            <person name="Li Y."/>
            <person name="Cui Y."/>
            <person name="Guo X."/>
            <person name="Zheng S."/>
            <person name="Wang B."/>
            <person name="Yu K."/>
            <person name="Liang Q."/>
            <person name="Yang W."/>
            <person name="Lou X."/>
            <person name="Chen J."/>
            <person name="Feng M."/>
            <person name="Jian J."/>
            <person name="Zhang X."/>
            <person name="Luo G."/>
            <person name="Jiang Y."/>
            <person name="Liu J."/>
            <person name="Wang Z."/>
            <person name="Sha Y."/>
            <person name="Zhang B."/>
            <person name="Wu H."/>
            <person name="Tang D."/>
            <person name="Shen Q."/>
            <person name="Xue P."/>
            <person name="Zou S."/>
            <person name="Wang X."/>
            <person name="Liu X."/>
            <person name="Wang F."/>
            <person name="Yang Y."/>
            <person name="An X."/>
            <person name="Dong Z."/>
            <person name="Zhang K."/>
            <person name="Zhang X."/>
            <person name="Luo M.C."/>
            <person name="Dvorak J."/>
            <person name="Tong Y."/>
            <person name="Wang J."/>
            <person name="Yang H."/>
            <person name="Li Z."/>
            <person name="Wang D."/>
            <person name="Zhang A."/>
            <person name="Wang J."/>
        </authorList>
    </citation>
    <scope>NUCLEOTIDE SEQUENCE</scope>
    <source>
        <strain evidence="3">cv. G1812</strain>
    </source>
</reference>
<sequence>AAAWRAELDRGASPRPRPYSRRHLPRRLPLLPTGRYRSAPPPNATLPAPRAPTPSALPVTRSLQQCPPDGPRRPSPPSPRRTRRLPIRNQGTRQRAPGGPRQPSPQSPCCTRRLPNPQPGNTSRIFSHAAAAPEVFHLSDAHLYCRVYSHQAVLNFKMISTFIFLVIGCCQEFHHTHYFPTEVVSASTLQPCTSVVTYISSMRSCFSMPHEDAVITSLSSLQVFLIVMLTP</sequence>
<dbReference type="AlphaFoldDB" id="A0A8R7TW79"/>
<protein>
    <submittedName>
        <fullName evidence="2">Uncharacterized protein</fullName>
    </submittedName>
</protein>
<evidence type="ECO:0000313" key="2">
    <source>
        <dbReference type="EnsemblPlants" id="TuG1812G0300002680.01.T02"/>
    </source>
</evidence>
<feature type="compositionally biased region" description="Low complexity" evidence="1">
    <location>
        <begin position="27"/>
        <end position="37"/>
    </location>
</feature>
<keyword evidence="3" id="KW-1185">Reference proteome</keyword>
<evidence type="ECO:0000313" key="3">
    <source>
        <dbReference type="Proteomes" id="UP000015106"/>
    </source>
</evidence>
<name>A0A8R7TW79_TRIUA</name>
<proteinExistence type="predicted"/>
<accession>A0A8R7TW79</accession>
<feature type="compositionally biased region" description="Pro residues" evidence="1">
    <location>
        <begin position="39"/>
        <end position="52"/>
    </location>
</feature>
<dbReference type="EnsemblPlants" id="TuG1812G0300002680.01.T02">
    <property type="protein sequence ID" value="TuG1812G0300002680.01.T02"/>
    <property type="gene ID" value="TuG1812G0300002680.01"/>
</dbReference>
<feature type="region of interest" description="Disordered" evidence="1">
    <location>
        <begin position="1"/>
        <end position="123"/>
    </location>
</feature>
<dbReference type="Gramene" id="TuG1812G0300002680.01.T02">
    <property type="protein sequence ID" value="TuG1812G0300002680.01.T02"/>
    <property type="gene ID" value="TuG1812G0300002680.01"/>
</dbReference>
<reference evidence="2" key="2">
    <citation type="submission" date="2018-03" db="EMBL/GenBank/DDBJ databases">
        <title>The Triticum urartu genome reveals the dynamic nature of wheat genome evolution.</title>
        <authorList>
            <person name="Ling H."/>
            <person name="Ma B."/>
            <person name="Shi X."/>
            <person name="Liu H."/>
            <person name="Dong L."/>
            <person name="Sun H."/>
            <person name="Cao Y."/>
            <person name="Gao Q."/>
            <person name="Zheng S."/>
            <person name="Li Y."/>
            <person name="Yu Y."/>
            <person name="Du H."/>
            <person name="Qi M."/>
            <person name="Li Y."/>
            <person name="Yu H."/>
            <person name="Cui Y."/>
            <person name="Wang N."/>
            <person name="Chen C."/>
            <person name="Wu H."/>
            <person name="Zhao Y."/>
            <person name="Zhang J."/>
            <person name="Li Y."/>
            <person name="Zhou W."/>
            <person name="Zhang B."/>
            <person name="Hu W."/>
            <person name="Eijk M."/>
            <person name="Tang J."/>
            <person name="Witsenboer H."/>
            <person name="Zhao S."/>
            <person name="Li Z."/>
            <person name="Zhang A."/>
            <person name="Wang D."/>
            <person name="Liang C."/>
        </authorList>
    </citation>
    <scope>NUCLEOTIDE SEQUENCE [LARGE SCALE GENOMIC DNA]</scope>
    <source>
        <strain evidence="2">cv. G1812</strain>
    </source>
</reference>
<dbReference type="Proteomes" id="UP000015106">
    <property type="component" value="Chromosome 3"/>
</dbReference>